<feature type="transmembrane region" description="Helical" evidence="6">
    <location>
        <begin position="12"/>
        <end position="41"/>
    </location>
</feature>
<evidence type="ECO:0000313" key="8">
    <source>
        <dbReference type="EMBL" id="SPC79378.1"/>
    </source>
</evidence>
<evidence type="ECO:0000259" key="7">
    <source>
        <dbReference type="PROSITE" id="PS51767"/>
    </source>
</evidence>
<evidence type="ECO:0000256" key="1">
    <source>
        <dbReference type="ARBA" id="ARBA00007447"/>
    </source>
</evidence>
<dbReference type="Pfam" id="PF14543">
    <property type="entry name" value="TAXi_N"/>
    <property type="match status" value="1"/>
</dbReference>
<dbReference type="InterPro" id="IPR032861">
    <property type="entry name" value="TAXi_N"/>
</dbReference>
<evidence type="ECO:0000256" key="4">
    <source>
        <dbReference type="ARBA" id="ARBA00022801"/>
    </source>
</evidence>
<dbReference type="AlphaFoldDB" id="A0A2N9EX00"/>
<protein>
    <recommendedName>
        <fullName evidence="7">Peptidase A1 domain-containing protein</fullName>
    </recommendedName>
</protein>
<name>A0A2N9EX00_FAGSY</name>
<evidence type="ECO:0000256" key="5">
    <source>
        <dbReference type="ARBA" id="ARBA00023180"/>
    </source>
</evidence>
<proteinExistence type="inferred from homology"/>
<keyword evidence="6" id="KW-1133">Transmembrane helix</keyword>
<evidence type="ECO:0000256" key="2">
    <source>
        <dbReference type="ARBA" id="ARBA00022670"/>
    </source>
</evidence>
<sequence>MTYSSTSLEIGAVGATVLILFHILMALRFAVGATVLGLLFLHSIFFNQTLATEQNPNSLVLSMTYSSTSPPFPKSRASIQSEMEQVRKVRGGHLISLDLGSPPQVNQAIMDNRRDLTSIYCDDCSFGKLTATFSPSFSSSSTRDLCNSSLCNEIHRSDHFCVDPCTQAGCSSATKSTCFKPCPSFSYPDGVGGLLNGTLTRDTLMVHGNGPGTTREIPNFCFACVCRETNIGNIAGFGRGPLSIPSQLQRNGFSHCFLGFEFANNPNISSPLVIGDAAIFSKDYLQITPFLKSLRYPNHYYIGLEAITIGNSSAIKVPLNFSEFDSHGNGGFLVDSTTTYSRFPEPLYLQILSKLWPAITYHKAKEIEMRTGFDLCYKVPCTNNNTCTDDLHSITFHFRNNASLVLPQGNLFYAVEAPSESMVVKCLLFEKMNDDNDFGAAGVLGSYQLQNVEVVYNLEQETIGLQPTNCALEAAAQGLHKT</sequence>
<keyword evidence="6" id="KW-0472">Membrane</keyword>
<evidence type="ECO:0000256" key="6">
    <source>
        <dbReference type="SAM" id="Phobius"/>
    </source>
</evidence>
<dbReference type="GO" id="GO:0006508">
    <property type="term" value="P:proteolysis"/>
    <property type="evidence" value="ECO:0007669"/>
    <property type="project" value="UniProtKB-KW"/>
</dbReference>
<organism evidence="8">
    <name type="scientific">Fagus sylvatica</name>
    <name type="common">Beechnut</name>
    <dbReference type="NCBI Taxonomy" id="28930"/>
    <lineage>
        <taxon>Eukaryota</taxon>
        <taxon>Viridiplantae</taxon>
        <taxon>Streptophyta</taxon>
        <taxon>Embryophyta</taxon>
        <taxon>Tracheophyta</taxon>
        <taxon>Spermatophyta</taxon>
        <taxon>Magnoliopsida</taxon>
        <taxon>eudicotyledons</taxon>
        <taxon>Gunneridae</taxon>
        <taxon>Pentapetalae</taxon>
        <taxon>rosids</taxon>
        <taxon>fabids</taxon>
        <taxon>Fagales</taxon>
        <taxon>Fagaceae</taxon>
        <taxon>Fagus</taxon>
    </lineage>
</organism>
<dbReference type="InterPro" id="IPR021109">
    <property type="entry name" value="Peptidase_aspartic_dom_sf"/>
</dbReference>
<dbReference type="PROSITE" id="PS51767">
    <property type="entry name" value="PEPTIDASE_A1"/>
    <property type="match status" value="1"/>
</dbReference>
<comment type="similarity">
    <text evidence="1">Belongs to the peptidase A1 family.</text>
</comment>
<dbReference type="PANTHER" id="PTHR47967">
    <property type="entry name" value="OS07G0603500 PROTEIN-RELATED"/>
    <property type="match status" value="1"/>
</dbReference>
<dbReference type="Gene3D" id="2.40.70.10">
    <property type="entry name" value="Acid Proteases"/>
    <property type="match status" value="2"/>
</dbReference>
<keyword evidence="4" id="KW-0378">Hydrolase</keyword>
<accession>A0A2N9EX00</accession>
<dbReference type="InterPro" id="IPR033121">
    <property type="entry name" value="PEPTIDASE_A1"/>
</dbReference>
<keyword evidence="5" id="KW-0325">Glycoprotein</keyword>
<dbReference type="Pfam" id="PF14541">
    <property type="entry name" value="TAXi_C"/>
    <property type="match status" value="1"/>
</dbReference>
<dbReference type="InterPro" id="IPR032799">
    <property type="entry name" value="TAXi_C"/>
</dbReference>
<dbReference type="SUPFAM" id="SSF50630">
    <property type="entry name" value="Acid proteases"/>
    <property type="match status" value="1"/>
</dbReference>
<dbReference type="EMBL" id="OIVN01000384">
    <property type="protein sequence ID" value="SPC79378.1"/>
    <property type="molecule type" value="Genomic_DNA"/>
</dbReference>
<dbReference type="PANTHER" id="PTHR47967:SF47">
    <property type="entry name" value="CHLOROPLAST NUCLEOID DNA-BINDING PROTEIN-LIKE"/>
    <property type="match status" value="1"/>
</dbReference>
<reference evidence="8" key="1">
    <citation type="submission" date="2018-02" db="EMBL/GenBank/DDBJ databases">
        <authorList>
            <person name="Cohen D.B."/>
            <person name="Kent A.D."/>
        </authorList>
    </citation>
    <scope>NUCLEOTIDE SEQUENCE</scope>
</reference>
<dbReference type="GO" id="GO:0004190">
    <property type="term" value="F:aspartic-type endopeptidase activity"/>
    <property type="evidence" value="ECO:0007669"/>
    <property type="project" value="UniProtKB-KW"/>
</dbReference>
<keyword evidence="3" id="KW-0064">Aspartyl protease</keyword>
<dbReference type="InterPro" id="IPR034161">
    <property type="entry name" value="Pepsin-like_plant"/>
</dbReference>
<evidence type="ECO:0000256" key="3">
    <source>
        <dbReference type="ARBA" id="ARBA00022750"/>
    </source>
</evidence>
<keyword evidence="2" id="KW-0645">Protease</keyword>
<dbReference type="InterPro" id="IPR051708">
    <property type="entry name" value="Plant_Aspart_Prot_A1"/>
</dbReference>
<keyword evidence="6" id="KW-0812">Transmembrane</keyword>
<gene>
    <name evidence="8" type="ORF">FSB_LOCUS7260</name>
</gene>
<dbReference type="CDD" id="cd05476">
    <property type="entry name" value="pepsin_A_like_plant"/>
    <property type="match status" value="1"/>
</dbReference>
<feature type="domain" description="Peptidase A1" evidence="7">
    <location>
        <begin position="93"/>
        <end position="466"/>
    </location>
</feature>
<dbReference type="GO" id="GO:0005576">
    <property type="term" value="C:extracellular region"/>
    <property type="evidence" value="ECO:0007669"/>
    <property type="project" value="TreeGrafter"/>
</dbReference>